<accession>A0AAU9L1X8</accession>
<sequence>METTLRLTANDMDTAQRKQKPGHGKVFPFRELIGSLMYLATCTGSIRLMLLDSLADTYNNQPNSTSGVPYRGHHDVEVLWHNQLLKQSMLQHVKHAWQGQAFVMSTNPTYSRRTRHIVLRWHYVWDQVAKRTVELWKIKTKINPSDLMTKPLASGRLKKLKGMIGMTKNHVPKGLPSEEGVLE</sequence>
<feature type="region of interest" description="Disordered" evidence="1">
    <location>
        <begin position="1"/>
        <end position="22"/>
    </location>
</feature>
<comment type="caution">
    <text evidence="2">The sequence shown here is derived from an EMBL/GenBank/DDBJ whole genome shotgun (WGS) entry which is preliminary data.</text>
</comment>
<gene>
    <name evidence="2" type="ORF">PBS003_LOCUS3720</name>
</gene>
<dbReference type="CDD" id="cd09272">
    <property type="entry name" value="RNase_HI_RT_Ty1"/>
    <property type="match status" value="1"/>
</dbReference>
<proteinExistence type="predicted"/>
<dbReference type="Proteomes" id="UP001160483">
    <property type="component" value="Unassembled WGS sequence"/>
</dbReference>
<evidence type="ECO:0000313" key="3">
    <source>
        <dbReference type="Proteomes" id="UP001160483"/>
    </source>
</evidence>
<feature type="compositionally biased region" description="Polar residues" evidence="1">
    <location>
        <begin position="1"/>
        <end position="13"/>
    </location>
</feature>
<dbReference type="AlphaFoldDB" id="A0AAU9L1X8"/>
<protein>
    <submittedName>
        <fullName evidence="2">Uncharacterized protein</fullName>
    </submittedName>
</protein>
<dbReference type="EMBL" id="CAKKTJ010000165">
    <property type="protein sequence ID" value="CAH0476957.1"/>
    <property type="molecule type" value="Genomic_DNA"/>
</dbReference>
<reference evidence="2" key="1">
    <citation type="submission" date="2021-11" db="EMBL/GenBank/DDBJ databases">
        <authorList>
            <person name="Islam A."/>
            <person name="Islam S."/>
            <person name="Flora M.S."/>
            <person name="Rahman M."/>
            <person name="Ziaur R.M."/>
            <person name="Epstein J.H."/>
            <person name="Hassan M."/>
            <person name="Klassen M."/>
            <person name="Woodard K."/>
            <person name="Webb A."/>
            <person name="Webby R.J."/>
            <person name="El Zowalaty M.E."/>
        </authorList>
    </citation>
    <scope>NUCLEOTIDE SEQUENCE</scope>
    <source>
        <strain evidence="2">Pbs3</strain>
    </source>
</reference>
<organism evidence="2 3">
    <name type="scientific">Peronospora belbahrii</name>
    <dbReference type="NCBI Taxonomy" id="622444"/>
    <lineage>
        <taxon>Eukaryota</taxon>
        <taxon>Sar</taxon>
        <taxon>Stramenopiles</taxon>
        <taxon>Oomycota</taxon>
        <taxon>Peronosporomycetes</taxon>
        <taxon>Peronosporales</taxon>
        <taxon>Peronosporaceae</taxon>
        <taxon>Peronospora</taxon>
    </lineage>
</organism>
<name>A0AAU9L1X8_9STRA</name>
<evidence type="ECO:0000313" key="2">
    <source>
        <dbReference type="EMBL" id="CAH0476957.1"/>
    </source>
</evidence>
<evidence type="ECO:0000256" key="1">
    <source>
        <dbReference type="SAM" id="MobiDB-lite"/>
    </source>
</evidence>